<dbReference type="STRING" id="78410.A0A0P7BFU8"/>
<accession>A0A0P7BFU8</accession>
<protein>
    <recommendedName>
        <fullName evidence="3">Transcription factor domain-containing protein</fullName>
    </recommendedName>
</protein>
<dbReference type="EMBL" id="LKCW01000096">
    <property type="protein sequence ID" value="KPM39874.1"/>
    <property type="molecule type" value="Genomic_DNA"/>
</dbReference>
<keyword evidence="2" id="KW-1185">Reference proteome</keyword>
<gene>
    <name evidence="1" type="ORF">AK830_g6692</name>
</gene>
<dbReference type="OrthoDB" id="2943660at2759"/>
<reference evidence="1 2" key="1">
    <citation type="submission" date="2015-09" db="EMBL/GenBank/DDBJ databases">
        <title>Draft genome of a European isolate of the apple canker pathogen Neonectria ditissima.</title>
        <authorList>
            <person name="Gomez-Cortecero A."/>
            <person name="Harrison R.J."/>
            <person name="Armitage A.D."/>
        </authorList>
    </citation>
    <scope>NUCLEOTIDE SEQUENCE [LARGE SCALE GENOMIC DNA]</scope>
    <source>
        <strain evidence="1 2">R09/05</strain>
    </source>
</reference>
<evidence type="ECO:0008006" key="3">
    <source>
        <dbReference type="Google" id="ProtNLM"/>
    </source>
</evidence>
<comment type="caution">
    <text evidence="1">The sequence shown here is derived from an EMBL/GenBank/DDBJ whole genome shotgun (WGS) entry which is preliminary data.</text>
</comment>
<dbReference type="AlphaFoldDB" id="A0A0P7BFU8"/>
<dbReference type="Proteomes" id="UP000050424">
    <property type="component" value="Unassembled WGS sequence"/>
</dbReference>
<name>A0A0P7BFU8_9HYPO</name>
<sequence>MSRPPSTARRFWSMPCALRDTSMTSLGDRGLGTQFFDEAGKVLDLEGGRASLPTVQGLTLLFTMCTHLGTVRASMVRIHTLTAGIFFLASQLSATCTVIPAARCCPDSSLEAEFEAIQDDPAKLRHRQVISKAVWGLFCYESIVAYVYLELSLIPSPKIPRCFEADHRLSSAQPANFDLFGAPYTAASKSPPFVPGIQHAICDLSMFLHRAMRVNGGANIGSDEDFKTRRRLYREMVV</sequence>
<evidence type="ECO:0000313" key="2">
    <source>
        <dbReference type="Proteomes" id="UP000050424"/>
    </source>
</evidence>
<evidence type="ECO:0000313" key="1">
    <source>
        <dbReference type="EMBL" id="KPM39874.1"/>
    </source>
</evidence>
<proteinExistence type="predicted"/>
<organism evidence="1 2">
    <name type="scientific">Neonectria ditissima</name>
    <dbReference type="NCBI Taxonomy" id="78410"/>
    <lineage>
        <taxon>Eukaryota</taxon>
        <taxon>Fungi</taxon>
        <taxon>Dikarya</taxon>
        <taxon>Ascomycota</taxon>
        <taxon>Pezizomycotina</taxon>
        <taxon>Sordariomycetes</taxon>
        <taxon>Hypocreomycetidae</taxon>
        <taxon>Hypocreales</taxon>
        <taxon>Nectriaceae</taxon>
        <taxon>Neonectria</taxon>
    </lineage>
</organism>